<dbReference type="Proteomes" id="UP000004994">
    <property type="component" value="Chromosome 12"/>
</dbReference>
<keyword evidence="2" id="KW-1185">Reference proteome</keyword>
<organism evidence="1">
    <name type="scientific">Solanum lycopersicum</name>
    <name type="common">Tomato</name>
    <name type="synonym">Lycopersicon esculentum</name>
    <dbReference type="NCBI Taxonomy" id="4081"/>
    <lineage>
        <taxon>Eukaryota</taxon>
        <taxon>Viridiplantae</taxon>
        <taxon>Streptophyta</taxon>
        <taxon>Embryophyta</taxon>
        <taxon>Tracheophyta</taxon>
        <taxon>Spermatophyta</taxon>
        <taxon>Magnoliopsida</taxon>
        <taxon>eudicotyledons</taxon>
        <taxon>Gunneridae</taxon>
        <taxon>Pentapetalae</taxon>
        <taxon>asterids</taxon>
        <taxon>lamiids</taxon>
        <taxon>Solanales</taxon>
        <taxon>Solanaceae</taxon>
        <taxon>Solanoideae</taxon>
        <taxon>Solaneae</taxon>
        <taxon>Solanum</taxon>
        <taxon>Solanum subgen. Lycopersicon</taxon>
    </lineage>
</organism>
<protein>
    <submittedName>
        <fullName evidence="1">Uncharacterized protein</fullName>
    </submittedName>
</protein>
<reference evidence="1" key="2">
    <citation type="submission" date="2019-01" db="UniProtKB">
        <authorList>
            <consortium name="EnsemblPlants"/>
        </authorList>
    </citation>
    <scope>IDENTIFICATION</scope>
    <source>
        <strain evidence="1">cv. Heinz 1706</strain>
    </source>
</reference>
<sequence length="67" mass="7619">MLQGKMILDELEHACLLEIIGCQEGSLNEYVKMHDLIRDMAIAVTRESPLLMIRAGHEMRIPPVESE</sequence>
<dbReference type="EnsemblPlants" id="Solyc12g005540.1.1">
    <property type="protein sequence ID" value="Solyc12g005540.1.1.1"/>
    <property type="gene ID" value="Solyc12g005540.1"/>
</dbReference>
<reference evidence="1" key="1">
    <citation type="journal article" date="2012" name="Nature">
        <title>The tomato genome sequence provides insights into fleshy fruit evolution.</title>
        <authorList>
            <consortium name="Tomato Genome Consortium"/>
        </authorList>
    </citation>
    <scope>NUCLEOTIDE SEQUENCE [LARGE SCALE GENOMIC DNA]</scope>
    <source>
        <strain evidence="1">cv. Heinz 1706</strain>
    </source>
</reference>
<evidence type="ECO:0000313" key="1">
    <source>
        <dbReference type="EnsemblPlants" id="Solyc12g005540.1.1.1"/>
    </source>
</evidence>
<dbReference type="AlphaFoldDB" id="A0A3Q7JR37"/>
<dbReference type="Gramene" id="Solyc12g005540.1.1">
    <property type="protein sequence ID" value="Solyc12g005540.1.1.1"/>
    <property type="gene ID" value="Solyc12g005540.1"/>
</dbReference>
<proteinExistence type="predicted"/>
<evidence type="ECO:0000313" key="2">
    <source>
        <dbReference type="Proteomes" id="UP000004994"/>
    </source>
</evidence>
<name>A0A3Q7JR37_SOLLC</name>
<dbReference type="InParanoid" id="A0A3Q7JR37"/>
<accession>A0A3Q7JR37</accession>
<dbReference type="PaxDb" id="4081-Solyc12g005540.1.1"/>